<proteinExistence type="predicted"/>
<name>A0A1F6EWM7_9BACT</name>
<sequence>MDMDRQARGFGILVVLGFWFLVTSLGAASVHDYTLRALTLTFLAVAMLVLYLRSSGEGSFRRAVGNNNWVFPTILMMAIFCAGMNSLNPYHPDPVGTGLWVFFGGEPPLHDPWAEDSIWGMANYFYFGEVFTNGWGSAAFTYILWCVPALFVSYTDDAVEFTRGLVGMFQGKR</sequence>
<protein>
    <submittedName>
        <fullName evidence="2">Uncharacterized protein</fullName>
    </submittedName>
</protein>
<evidence type="ECO:0000313" key="3">
    <source>
        <dbReference type="Proteomes" id="UP000177215"/>
    </source>
</evidence>
<dbReference type="AlphaFoldDB" id="A0A1F6EWM7"/>
<dbReference type="Proteomes" id="UP000177215">
    <property type="component" value="Unassembled WGS sequence"/>
</dbReference>
<comment type="caution">
    <text evidence="2">The sequence shown here is derived from an EMBL/GenBank/DDBJ whole genome shotgun (WGS) entry which is preliminary data.</text>
</comment>
<keyword evidence="1" id="KW-0472">Membrane</keyword>
<evidence type="ECO:0000313" key="2">
    <source>
        <dbReference type="EMBL" id="OGG77973.1"/>
    </source>
</evidence>
<accession>A0A1F6EWM7</accession>
<feature type="transmembrane region" description="Helical" evidence="1">
    <location>
        <begin position="7"/>
        <end position="27"/>
    </location>
</feature>
<feature type="transmembrane region" description="Helical" evidence="1">
    <location>
        <begin position="33"/>
        <end position="52"/>
    </location>
</feature>
<evidence type="ECO:0000256" key="1">
    <source>
        <dbReference type="SAM" id="Phobius"/>
    </source>
</evidence>
<feature type="transmembrane region" description="Helical" evidence="1">
    <location>
        <begin position="134"/>
        <end position="154"/>
    </location>
</feature>
<feature type="transmembrane region" description="Helical" evidence="1">
    <location>
        <begin position="64"/>
        <end position="85"/>
    </location>
</feature>
<reference evidence="2 3" key="1">
    <citation type="journal article" date="2016" name="Nat. Commun.">
        <title>Thousands of microbial genomes shed light on interconnected biogeochemical processes in an aquifer system.</title>
        <authorList>
            <person name="Anantharaman K."/>
            <person name="Brown C.T."/>
            <person name="Hug L.A."/>
            <person name="Sharon I."/>
            <person name="Castelle C.J."/>
            <person name="Probst A.J."/>
            <person name="Thomas B.C."/>
            <person name="Singh A."/>
            <person name="Wilkins M.J."/>
            <person name="Karaoz U."/>
            <person name="Brodie E.L."/>
            <person name="Williams K.H."/>
            <person name="Hubbard S.S."/>
            <person name="Banfield J.F."/>
        </authorList>
    </citation>
    <scope>NUCLEOTIDE SEQUENCE [LARGE SCALE GENOMIC DNA]</scope>
</reference>
<gene>
    <name evidence="2" type="ORF">A3B35_02795</name>
</gene>
<dbReference type="EMBL" id="MFMC01000001">
    <property type="protein sequence ID" value="OGG77973.1"/>
    <property type="molecule type" value="Genomic_DNA"/>
</dbReference>
<keyword evidence="1" id="KW-0812">Transmembrane</keyword>
<dbReference type="STRING" id="1798515.A3B35_02795"/>
<keyword evidence="1" id="KW-1133">Transmembrane helix</keyword>
<organism evidence="2 3">
    <name type="scientific">Candidatus Kaiserbacteria bacterium RIFCSPLOWO2_01_FULL_54_24</name>
    <dbReference type="NCBI Taxonomy" id="1798515"/>
    <lineage>
        <taxon>Bacteria</taxon>
        <taxon>Candidatus Kaiseribacteriota</taxon>
    </lineage>
</organism>